<keyword evidence="3" id="KW-0547">Nucleotide-binding</keyword>
<dbReference type="Proteomes" id="UP001432060">
    <property type="component" value="Chromosome"/>
</dbReference>
<keyword evidence="6" id="KW-0812">Transmembrane</keyword>
<name>A0ABZ1XE29_9ACTN</name>
<proteinExistence type="predicted"/>
<dbReference type="CDD" id="cd14014">
    <property type="entry name" value="STKc_PknB_like"/>
    <property type="match status" value="1"/>
</dbReference>
<dbReference type="EC" id="2.7.11.1" evidence="1"/>
<dbReference type="Gene3D" id="3.30.200.20">
    <property type="entry name" value="Phosphorylase Kinase, domain 1"/>
    <property type="match status" value="1"/>
</dbReference>
<keyword evidence="6" id="KW-0472">Membrane</keyword>
<keyword evidence="6" id="KW-1133">Transmembrane helix</keyword>
<dbReference type="GO" id="GO:0004674">
    <property type="term" value="F:protein serine/threonine kinase activity"/>
    <property type="evidence" value="ECO:0007669"/>
    <property type="project" value="UniProtKB-KW"/>
</dbReference>
<accession>A0ABZ1XE29</accession>
<dbReference type="EMBL" id="CP109019">
    <property type="protein sequence ID" value="WUT81126.1"/>
    <property type="molecule type" value="Genomic_DNA"/>
</dbReference>
<dbReference type="InterPro" id="IPR000719">
    <property type="entry name" value="Prot_kinase_dom"/>
</dbReference>
<dbReference type="SUPFAM" id="SSF56112">
    <property type="entry name" value="Protein kinase-like (PK-like)"/>
    <property type="match status" value="1"/>
</dbReference>
<organism evidence="8 9">
    <name type="scientific">Streptomyces melanogenes</name>
    <dbReference type="NCBI Taxonomy" id="67326"/>
    <lineage>
        <taxon>Bacteria</taxon>
        <taxon>Bacillati</taxon>
        <taxon>Actinomycetota</taxon>
        <taxon>Actinomycetes</taxon>
        <taxon>Kitasatosporales</taxon>
        <taxon>Streptomycetaceae</taxon>
        <taxon>Streptomyces</taxon>
    </lineage>
</organism>
<dbReference type="SMART" id="SM00220">
    <property type="entry name" value="S_TKc"/>
    <property type="match status" value="1"/>
</dbReference>
<keyword evidence="4 8" id="KW-0418">Kinase</keyword>
<evidence type="ECO:0000256" key="2">
    <source>
        <dbReference type="ARBA" id="ARBA00022679"/>
    </source>
</evidence>
<evidence type="ECO:0000259" key="7">
    <source>
        <dbReference type="PROSITE" id="PS50011"/>
    </source>
</evidence>
<keyword evidence="8" id="KW-0723">Serine/threonine-protein kinase</keyword>
<evidence type="ECO:0000313" key="9">
    <source>
        <dbReference type="Proteomes" id="UP001432060"/>
    </source>
</evidence>
<feature type="domain" description="Protein kinase" evidence="7">
    <location>
        <begin position="26"/>
        <end position="315"/>
    </location>
</feature>
<evidence type="ECO:0000313" key="8">
    <source>
        <dbReference type="EMBL" id="WUT81126.1"/>
    </source>
</evidence>
<dbReference type="Pfam" id="PF00069">
    <property type="entry name" value="Pkinase"/>
    <property type="match status" value="1"/>
</dbReference>
<evidence type="ECO:0000256" key="5">
    <source>
        <dbReference type="ARBA" id="ARBA00022840"/>
    </source>
</evidence>
<reference evidence="8" key="1">
    <citation type="submission" date="2022-10" db="EMBL/GenBank/DDBJ databases">
        <title>The complete genomes of actinobacterial strains from the NBC collection.</title>
        <authorList>
            <person name="Joergensen T.S."/>
            <person name="Alvarez Arevalo M."/>
            <person name="Sterndorff E.B."/>
            <person name="Faurdal D."/>
            <person name="Vuksanovic O."/>
            <person name="Mourched A.-S."/>
            <person name="Charusanti P."/>
            <person name="Shaw S."/>
            <person name="Blin K."/>
            <person name="Weber T."/>
        </authorList>
    </citation>
    <scope>NUCLEOTIDE SEQUENCE</scope>
    <source>
        <strain evidence="8">NBC_00668</strain>
    </source>
</reference>
<sequence>MVRRGTVPADSGEPELLPVGHRIGSWIVGEPIGAGGWATVYAGRPADRAPTDQPDQDDPDEHDVALKVMPTAGLAPRQARKVAEAARRELELGRGAGHPRLVRLLDSLVLSAPDRPNLDGAIVLVMERARCNLRELLASSVTEAEGARLITGICEGLDHMHRSGWVHADLKPENILIGQDGEVRLSDFGFAIELTGTHGWTPPMGTLDYLPPERWREPLGERGIQVRPSADIWAFGIVIHEVFAHGACPFPGATPTARGAAVQEYAEGRAALRMDGAVPEFWRALATDCLAPTHAARAPHTAESLLERIRAHAVEDGTGRSRPRLPRRSRVRRPLRFAALLAILGCAAGVALWAYAGGDGGDGRDQEPARIRVFNAERGCQDRADREPQCSLGLAIDPLRPYTADNVVGTRVWHGDVLDAECQLPQGQPIIDEEDLLSTVWFRVRLPRDEAATPRPDTAWLPAVRTKDRPSLPHCAAR</sequence>
<dbReference type="PANTHER" id="PTHR43671:SF13">
    <property type="entry name" value="SERINE_THREONINE-PROTEIN KINASE NEK2"/>
    <property type="match status" value="1"/>
</dbReference>
<dbReference type="Gene3D" id="1.10.510.10">
    <property type="entry name" value="Transferase(Phosphotransferase) domain 1"/>
    <property type="match status" value="1"/>
</dbReference>
<dbReference type="PANTHER" id="PTHR43671">
    <property type="entry name" value="SERINE/THREONINE-PROTEIN KINASE NEK"/>
    <property type="match status" value="1"/>
</dbReference>
<gene>
    <name evidence="8" type="ORF">OG515_02465</name>
</gene>
<protein>
    <recommendedName>
        <fullName evidence="1">non-specific serine/threonine protein kinase</fullName>
        <ecNumber evidence="1">2.7.11.1</ecNumber>
    </recommendedName>
</protein>
<dbReference type="PROSITE" id="PS50011">
    <property type="entry name" value="PROTEIN_KINASE_DOM"/>
    <property type="match status" value="1"/>
</dbReference>
<evidence type="ECO:0000256" key="4">
    <source>
        <dbReference type="ARBA" id="ARBA00022777"/>
    </source>
</evidence>
<keyword evidence="2" id="KW-0808">Transferase</keyword>
<dbReference type="RefSeq" id="WP_329395218.1">
    <property type="nucleotide sequence ID" value="NZ_CP109019.1"/>
</dbReference>
<dbReference type="InterPro" id="IPR050660">
    <property type="entry name" value="NEK_Ser/Thr_kinase"/>
</dbReference>
<evidence type="ECO:0000256" key="1">
    <source>
        <dbReference type="ARBA" id="ARBA00012513"/>
    </source>
</evidence>
<evidence type="ECO:0000256" key="3">
    <source>
        <dbReference type="ARBA" id="ARBA00022741"/>
    </source>
</evidence>
<feature type="transmembrane region" description="Helical" evidence="6">
    <location>
        <begin position="337"/>
        <end position="356"/>
    </location>
</feature>
<keyword evidence="5" id="KW-0067">ATP-binding</keyword>
<evidence type="ECO:0000256" key="6">
    <source>
        <dbReference type="SAM" id="Phobius"/>
    </source>
</evidence>
<dbReference type="InterPro" id="IPR011009">
    <property type="entry name" value="Kinase-like_dom_sf"/>
</dbReference>
<keyword evidence="9" id="KW-1185">Reference proteome</keyword>